<dbReference type="Pfam" id="PF01497">
    <property type="entry name" value="Peripla_BP_2"/>
    <property type="match status" value="1"/>
</dbReference>
<evidence type="ECO:0000256" key="6">
    <source>
        <dbReference type="ARBA" id="ARBA00023125"/>
    </source>
</evidence>
<reference evidence="8 9" key="2">
    <citation type="journal article" date="2016" name="Genome Announc.">
        <title>Complete Genome Sequences of Two Interactive Moderate Thermophiles, Paenibacillus napthalenovorans 32O-Y and Paenibacillus sp. 32O-W.</title>
        <authorList>
            <person name="Butler R.R.III."/>
            <person name="Wang J."/>
            <person name="Stark B.C."/>
            <person name="Pombert J.F."/>
        </authorList>
    </citation>
    <scope>NUCLEOTIDE SEQUENCE [LARGE SCALE GENOMIC DNA]</scope>
    <source>
        <strain evidence="8 9">32O-Y</strain>
    </source>
</reference>
<gene>
    <name evidence="8" type="ORF">IJ22_21700</name>
</gene>
<dbReference type="InterPro" id="IPR009057">
    <property type="entry name" value="Homeodomain-like_sf"/>
</dbReference>
<dbReference type="PANTHER" id="PTHR30532">
    <property type="entry name" value="IRON III DICITRATE-BINDING PERIPLASMIC PROTEIN"/>
    <property type="match status" value="1"/>
</dbReference>
<dbReference type="SUPFAM" id="SSF46689">
    <property type="entry name" value="Homeodomain-like"/>
    <property type="match status" value="2"/>
</dbReference>
<dbReference type="Gene3D" id="1.10.10.60">
    <property type="entry name" value="Homeodomain-like"/>
    <property type="match status" value="2"/>
</dbReference>
<protein>
    <submittedName>
        <fullName evidence="8">AraC family transcriptional regulator</fullName>
    </submittedName>
</protein>
<dbReference type="InterPro" id="IPR018060">
    <property type="entry name" value="HTH_AraC"/>
</dbReference>
<dbReference type="GO" id="GO:0030288">
    <property type="term" value="C:outer membrane-bounded periplasmic space"/>
    <property type="evidence" value="ECO:0007669"/>
    <property type="project" value="TreeGrafter"/>
</dbReference>
<dbReference type="PROSITE" id="PS50983">
    <property type="entry name" value="FE_B12_PBP"/>
    <property type="match status" value="1"/>
</dbReference>
<keyword evidence="9" id="KW-1185">Reference proteome</keyword>
<evidence type="ECO:0000313" key="9">
    <source>
        <dbReference type="Proteomes" id="UP000061660"/>
    </source>
</evidence>
<comment type="similarity">
    <text evidence="2">Belongs to the bacterial solute-binding protein 8 family.</text>
</comment>
<name>A0A0U2M4I5_9BACL</name>
<dbReference type="SUPFAM" id="SSF53807">
    <property type="entry name" value="Helical backbone' metal receptor"/>
    <property type="match status" value="1"/>
</dbReference>
<dbReference type="RefSeq" id="WP_235594303.1">
    <property type="nucleotide sequence ID" value="NZ_BJCS01000001.1"/>
</dbReference>
<evidence type="ECO:0000256" key="7">
    <source>
        <dbReference type="ARBA" id="ARBA00023163"/>
    </source>
</evidence>
<dbReference type="Pfam" id="PF12833">
    <property type="entry name" value="HTH_18"/>
    <property type="match status" value="1"/>
</dbReference>
<dbReference type="GO" id="GO:1901678">
    <property type="term" value="P:iron coordination entity transport"/>
    <property type="evidence" value="ECO:0007669"/>
    <property type="project" value="UniProtKB-ARBA"/>
</dbReference>
<dbReference type="Proteomes" id="UP000061660">
    <property type="component" value="Chromosome"/>
</dbReference>
<proteinExistence type="inferred from homology"/>
<keyword evidence="6" id="KW-0238">DNA-binding</keyword>
<comment type="subcellular location">
    <subcellularLocation>
        <location evidence="1">Cell envelope</location>
    </subcellularLocation>
</comment>
<keyword evidence="3" id="KW-0813">Transport</keyword>
<evidence type="ECO:0000256" key="2">
    <source>
        <dbReference type="ARBA" id="ARBA00008814"/>
    </source>
</evidence>
<dbReference type="PANTHER" id="PTHR30532:SF21">
    <property type="entry name" value="SIDEROPHORE-BINDING LIPOPROTEIN YFIY-RELATED"/>
    <property type="match status" value="1"/>
</dbReference>
<keyword evidence="4" id="KW-0732">Signal</keyword>
<keyword evidence="5" id="KW-0805">Transcription regulation</keyword>
<dbReference type="Gene3D" id="3.40.50.1980">
    <property type="entry name" value="Nitrogenase molybdenum iron protein domain"/>
    <property type="match status" value="2"/>
</dbReference>
<dbReference type="PATRIC" id="fig|162209.4.peg.2309"/>
<evidence type="ECO:0000256" key="1">
    <source>
        <dbReference type="ARBA" id="ARBA00004196"/>
    </source>
</evidence>
<dbReference type="InterPro" id="IPR018062">
    <property type="entry name" value="HTH_AraC-typ_CS"/>
</dbReference>
<sequence length="547" mass="62912">MDNGSHLSMQLAACQFRLEDIQHVNSNESIFQHDHSLYGMLLFKEAEGSIVIDGRSYSLQRQKIFIVSPGTYVKLFIQNEQADYYYIRFYALRPAGRGHFVLAELKCPDELFASHFQFLIDMVQKMETKHRGDNSWDAMKANIMFQEMIITLFKDTIQEEKSDLQQAIRLTLDYMEQYYPLNITREKLAEMTGLSADYFSRAFKKQVKKSPMKVLTEIRINQAKQLLVQSGESFRSIAQSVGFSDEFYFSRKFKAETGCSPMNYVKKIKYSGKIASLNHQTTGHLIALDIEPYAAIINNAYPITTRLRNTIAVGHFNPDLERLMTAKPDLIVASGSRQVEKSPKERIFNQIAPTITLHFSKDWRVHFQTIAKIVGKEKEANDWLERYDWKADTIRKQIKSKIGDETFLIVGIGEGKMCVYGLRNMGSVLYGDLGLAAPKGVSGIAHYKEILLEDLLEFEADRILLTSYRHDGTAHMDQAIRNEVCALYANKQWHALKAVRNKKVYFMYDSQHLYTSYNPLSHDLFLDKMHQLLMADAAAERSVLSKK</sequence>
<dbReference type="STRING" id="162209.IJ22_21700"/>
<dbReference type="GO" id="GO:0003700">
    <property type="term" value="F:DNA-binding transcription factor activity"/>
    <property type="evidence" value="ECO:0007669"/>
    <property type="project" value="InterPro"/>
</dbReference>
<evidence type="ECO:0000256" key="3">
    <source>
        <dbReference type="ARBA" id="ARBA00022448"/>
    </source>
</evidence>
<evidence type="ECO:0000256" key="4">
    <source>
        <dbReference type="ARBA" id="ARBA00022729"/>
    </source>
</evidence>
<accession>A0A0U2M4I5</accession>
<dbReference type="PROSITE" id="PS00041">
    <property type="entry name" value="HTH_ARAC_FAMILY_1"/>
    <property type="match status" value="1"/>
</dbReference>
<dbReference type="KEGG" id="pnp:IJ22_21700"/>
<organism evidence="8 9">
    <name type="scientific">Paenibacillus naphthalenovorans</name>
    <dbReference type="NCBI Taxonomy" id="162209"/>
    <lineage>
        <taxon>Bacteria</taxon>
        <taxon>Bacillati</taxon>
        <taxon>Bacillota</taxon>
        <taxon>Bacilli</taxon>
        <taxon>Bacillales</taxon>
        <taxon>Paenibacillaceae</taxon>
        <taxon>Paenibacillus</taxon>
    </lineage>
</organism>
<dbReference type="InterPro" id="IPR002491">
    <property type="entry name" value="ABC_transptr_periplasmic_BD"/>
</dbReference>
<dbReference type="InterPro" id="IPR051313">
    <property type="entry name" value="Bact_iron-sidero_bind"/>
</dbReference>
<dbReference type="EMBL" id="CP013652">
    <property type="protein sequence ID" value="ALS22544.1"/>
    <property type="molecule type" value="Genomic_DNA"/>
</dbReference>
<keyword evidence="7" id="KW-0804">Transcription</keyword>
<evidence type="ECO:0000313" key="8">
    <source>
        <dbReference type="EMBL" id="ALS22544.1"/>
    </source>
</evidence>
<reference evidence="9" key="1">
    <citation type="submission" date="2015-12" db="EMBL/GenBank/DDBJ databases">
        <title>Complete genome sequences of two moderately thermophilic Paenibacillus species.</title>
        <authorList>
            <person name="Butler R.III."/>
            <person name="Wang J."/>
            <person name="Stark B.C."/>
            <person name="Pombert J.-F."/>
        </authorList>
    </citation>
    <scope>NUCLEOTIDE SEQUENCE [LARGE SCALE GENOMIC DNA]</scope>
    <source>
        <strain evidence="9">32O-Y</strain>
    </source>
</reference>
<dbReference type="SMART" id="SM00342">
    <property type="entry name" value="HTH_ARAC"/>
    <property type="match status" value="1"/>
</dbReference>
<dbReference type="GO" id="GO:0043565">
    <property type="term" value="F:sequence-specific DNA binding"/>
    <property type="evidence" value="ECO:0007669"/>
    <property type="project" value="InterPro"/>
</dbReference>
<dbReference type="PROSITE" id="PS01124">
    <property type="entry name" value="HTH_ARAC_FAMILY_2"/>
    <property type="match status" value="1"/>
</dbReference>
<evidence type="ECO:0000256" key="5">
    <source>
        <dbReference type="ARBA" id="ARBA00023015"/>
    </source>
</evidence>
<dbReference type="AlphaFoldDB" id="A0A0U2M4I5"/>